<keyword evidence="1" id="KW-0449">Lipoprotein</keyword>
<protein>
    <submittedName>
        <fullName evidence="1">Lipoprotein</fullName>
    </submittedName>
</protein>
<organism evidence="1 2">
    <name type="scientific">Teredinibacter turnerae (strain ATCC 39867 / T7901)</name>
    <dbReference type="NCBI Taxonomy" id="377629"/>
    <lineage>
        <taxon>Bacteria</taxon>
        <taxon>Pseudomonadati</taxon>
        <taxon>Pseudomonadota</taxon>
        <taxon>Gammaproteobacteria</taxon>
        <taxon>Cellvibrionales</taxon>
        <taxon>Cellvibrionaceae</taxon>
        <taxon>Teredinibacter</taxon>
    </lineage>
</organism>
<keyword evidence="2" id="KW-1185">Reference proteome</keyword>
<dbReference type="EMBL" id="CP001614">
    <property type="protein sequence ID" value="ACR12823.1"/>
    <property type="molecule type" value="Genomic_DNA"/>
</dbReference>
<evidence type="ECO:0000313" key="1">
    <source>
        <dbReference type="EMBL" id="ACR12823.1"/>
    </source>
</evidence>
<dbReference type="RefSeq" id="WP_015818936.1">
    <property type="nucleotide sequence ID" value="NC_012997.1"/>
</dbReference>
<dbReference type="eggNOG" id="ENOG50303M7">
    <property type="taxonomic scope" value="Bacteria"/>
</dbReference>
<name>C5BPX5_TERTT</name>
<dbReference type="Proteomes" id="UP000009080">
    <property type="component" value="Chromosome"/>
</dbReference>
<dbReference type="HOGENOM" id="CLU_1668551_0_0_6"/>
<gene>
    <name evidence="1" type="ordered locus">TERTU_3234</name>
</gene>
<dbReference type="PROSITE" id="PS51257">
    <property type="entry name" value="PROKAR_LIPOPROTEIN"/>
    <property type="match status" value="1"/>
</dbReference>
<proteinExistence type="predicted"/>
<dbReference type="AlphaFoldDB" id="C5BPX5"/>
<evidence type="ECO:0000313" key="2">
    <source>
        <dbReference type="Proteomes" id="UP000009080"/>
    </source>
</evidence>
<dbReference type="STRING" id="377629.TERTU_3234"/>
<accession>C5BPX5</accession>
<sequence>MTTQYRFWIFIGMAMLTGCSTTPAPIIDLANSHWQSWQGQALWKTTTGTEIAGDVLLARSDTGEIYAELSKSPIVVIHVQTTRNGKQARWWLHSLDGGKHQGTGSPPTQVIWFALPDIVASGAMTDSTAWHVNTTGAGEINVENPLTGERVQLFLDGV</sequence>
<dbReference type="OrthoDB" id="9870569at2"/>
<reference evidence="1 2" key="1">
    <citation type="journal article" date="2009" name="PLoS ONE">
        <title>The complete genome of Teredinibacter turnerae T7901: an intracellular endosymbiont of marine wood-boring bivalves (shipworms).</title>
        <authorList>
            <person name="Yang J.C."/>
            <person name="Madupu R."/>
            <person name="Durkin A.S."/>
            <person name="Ekborg N.A."/>
            <person name="Pedamallu C.S."/>
            <person name="Hostetler J.B."/>
            <person name="Radune D."/>
            <person name="Toms B.S."/>
            <person name="Henrissat B."/>
            <person name="Coutinho P.M."/>
            <person name="Schwarz S."/>
            <person name="Field L."/>
            <person name="Trindade-Silva A.E."/>
            <person name="Soares C.A.G."/>
            <person name="Elshahawi S."/>
            <person name="Hanora A."/>
            <person name="Schmidt E.W."/>
            <person name="Haygood M.G."/>
            <person name="Posfai J."/>
            <person name="Benner J."/>
            <person name="Madinger C."/>
            <person name="Nove J."/>
            <person name="Anton B."/>
            <person name="Chaudhary K."/>
            <person name="Foster J."/>
            <person name="Holman A."/>
            <person name="Kumar S."/>
            <person name="Lessard P.A."/>
            <person name="Luyten Y.A."/>
            <person name="Slatko B."/>
            <person name="Wood N."/>
            <person name="Wu B."/>
            <person name="Teplitski M."/>
            <person name="Mougous J.D."/>
            <person name="Ward N."/>
            <person name="Eisen J.A."/>
            <person name="Badger J.H."/>
            <person name="Distel D.L."/>
        </authorList>
    </citation>
    <scope>NUCLEOTIDE SEQUENCE [LARGE SCALE GENOMIC DNA]</scope>
    <source>
        <strain evidence="2">ATCC 39867 / T7901</strain>
    </source>
</reference>
<dbReference type="KEGG" id="ttu:TERTU_3234"/>